<dbReference type="PROSITE" id="PS00218">
    <property type="entry name" value="AMINO_ACID_PERMEASE_1"/>
    <property type="match status" value="1"/>
</dbReference>
<evidence type="ECO:0000256" key="6">
    <source>
        <dbReference type="ARBA" id="ARBA00022989"/>
    </source>
</evidence>
<feature type="transmembrane region" description="Helical" evidence="8">
    <location>
        <begin position="337"/>
        <end position="360"/>
    </location>
</feature>
<feature type="transmembrane region" description="Helical" evidence="8">
    <location>
        <begin position="366"/>
        <end position="388"/>
    </location>
</feature>
<evidence type="ECO:0000256" key="8">
    <source>
        <dbReference type="SAM" id="Phobius"/>
    </source>
</evidence>
<dbReference type="PIRSF" id="PIRSF006060">
    <property type="entry name" value="AA_transporter"/>
    <property type="match status" value="1"/>
</dbReference>
<dbReference type="AlphaFoldDB" id="A0A8D9VQ00"/>
<accession>A0A8D9VQ00</accession>
<gene>
    <name evidence="10" type="ORF">HMPREF0534_1675</name>
</gene>
<reference evidence="10 11" key="1">
    <citation type="submission" date="2009-01" db="EMBL/GenBank/DDBJ databases">
        <authorList>
            <person name="Qin X."/>
            <person name="Bachman B."/>
            <person name="Battles P."/>
            <person name="Bell A."/>
            <person name="Bess C."/>
            <person name="Bickham C."/>
            <person name="Chaboub L."/>
            <person name="Chen D."/>
            <person name="Coyle M."/>
            <person name="Deiros D.R."/>
            <person name="Dinh H."/>
            <person name="Forbes L."/>
            <person name="Fowler G."/>
            <person name="Francisco L."/>
            <person name="Fu Q."/>
            <person name="Gubbala S."/>
            <person name="Hale W."/>
            <person name="Han Y."/>
            <person name="Hemphill L."/>
            <person name="Highlander S.K."/>
            <person name="Hirani K."/>
            <person name="Hogues M."/>
            <person name="Jackson L."/>
            <person name="Jakkamsetti A."/>
            <person name="Javaid M."/>
            <person name="Jiang H."/>
            <person name="Korchina V."/>
            <person name="Kovar C."/>
            <person name="Lara F."/>
            <person name="Lee S."/>
            <person name="Mata R."/>
            <person name="Mathew T."/>
            <person name="Moen C."/>
            <person name="Morales K."/>
            <person name="Munidasa M."/>
            <person name="Nazareth L."/>
            <person name="Ngo R."/>
            <person name="Nguyen L."/>
            <person name="Okwuonu G."/>
            <person name="Ongeri F."/>
            <person name="Patil S."/>
            <person name="Petrosino J."/>
            <person name="Pham C."/>
            <person name="Pham P."/>
            <person name="Pu L.-L."/>
            <person name="Puazo M."/>
            <person name="Raj R."/>
            <person name="Reid J."/>
            <person name="Rouhana J."/>
            <person name="Saada N."/>
            <person name="Shang Y."/>
            <person name="Simmons D."/>
            <person name="Thornton R."/>
            <person name="Warren J."/>
            <person name="Weissenberger G."/>
            <person name="Zhang J."/>
            <person name="Zhang L."/>
            <person name="Zhou C."/>
            <person name="Zhu D."/>
            <person name="Muzny D."/>
            <person name="Worley K."/>
            <person name="Gibbs R."/>
        </authorList>
    </citation>
    <scope>NUCLEOTIDE SEQUENCE [LARGE SCALE GENOMIC DNA]</scope>
    <source>
        <strain evidence="10 11">CF48-3A</strain>
    </source>
</reference>
<dbReference type="Pfam" id="PF00324">
    <property type="entry name" value="AA_permease"/>
    <property type="match status" value="1"/>
</dbReference>
<dbReference type="InterPro" id="IPR004841">
    <property type="entry name" value="AA-permease/SLC12A_dom"/>
</dbReference>
<keyword evidence="3" id="KW-1003">Cell membrane</keyword>
<dbReference type="GO" id="GO:0055085">
    <property type="term" value="P:transmembrane transport"/>
    <property type="evidence" value="ECO:0007669"/>
    <property type="project" value="InterPro"/>
</dbReference>
<comment type="subcellular location">
    <subcellularLocation>
        <location evidence="1">Cell membrane</location>
        <topology evidence="1">Multi-pass membrane protein</topology>
    </subcellularLocation>
</comment>
<comment type="caution">
    <text evidence="10">The sequence shown here is derived from an EMBL/GenBank/DDBJ whole genome shotgun (WGS) entry which is preliminary data.</text>
</comment>
<feature type="transmembrane region" description="Helical" evidence="8">
    <location>
        <begin position="20"/>
        <end position="37"/>
    </location>
</feature>
<keyword evidence="2" id="KW-0813">Transport</keyword>
<keyword evidence="5" id="KW-0029">Amino-acid transport</keyword>
<feature type="transmembrane region" description="Helical" evidence="8">
    <location>
        <begin position="157"/>
        <end position="179"/>
    </location>
</feature>
<evidence type="ECO:0000256" key="5">
    <source>
        <dbReference type="ARBA" id="ARBA00022970"/>
    </source>
</evidence>
<name>A0A8D9VQ00_LIMRT</name>
<feature type="domain" description="Amino acid permease/ SLC12A" evidence="9">
    <location>
        <begin position="21"/>
        <end position="454"/>
    </location>
</feature>
<evidence type="ECO:0000256" key="1">
    <source>
        <dbReference type="ARBA" id="ARBA00004651"/>
    </source>
</evidence>
<dbReference type="EMBL" id="ACHG01000183">
    <property type="protein sequence ID" value="EEI65009.1"/>
    <property type="molecule type" value="Genomic_DNA"/>
</dbReference>
<feature type="transmembrane region" description="Helical" evidence="8">
    <location>
        <begin position="436"/>
        <end position="454"/>
    </location>
</feature>
<dbReference type="Proteomes" id="UP000003419">
    <property type="component" value="Unassembled WGS sequence"/>
</dbReference>
<feature type="transmembrane region" description="Helical" evidence="8">
    <location>
        <begin position="128"/>
        <end position="145"/>
    </location>
</feature>
<protein>
    <submittedName>
        <fullName evidence="10">Amino acid permease</fullName>
    </submittedName>
</protein>
<dbReference type="Gene3D" id="1.20.1740.10">
    <property type="entry name" value="Amino acid/polyamine transporter I"/>
    <property type="match status" value="1"/>
</dbReference>
<dbReference type="GO" id="GO:0006865">
    <property type="term" value="P:amino acid transport"/>
    <property type="evidence" value="ECO:0007669"/>
    <property type="project" value="UniProtKB-KW"/>
</dbReference>
<evidence type="ECO:0000256" key="4">
    <source>
        <dbReference type="ARBA" id="ARBA00022692"/>
    </source>
</evidence>
<feature type="transmembrane region" description="Helical" evidence="8">
    <location>
        <begin position="43"/>
        <end position="63"/>
    </location>
</feature>
<evidence type="ECO:0000256" key="7">
    <source>
        <dbReference type="ARBA" id="ARBA00023136"/>
    </source>
</evidence>
<feature type="transmembrane region" description="Helical" evidence="8">
    <location>
        <begin position="282"/>
        <end position="302"/>
    </location>
</feature>
<keyword evidence="4 8" id="KW-0812">Transmembrane</keyword>
<organism evidence="10 11">
    <name type="scientific">Limosilactobacillus reuteri CF48-3A</name>
    <dbReference type="NCBI Taxonomy" id="525341"/>
    <lineage>
        <taxon>Bacteria</taxon>
        <taxon>Bacillati</taxon>
        <taxon>Bacillota</taxon>
        <taxon>Bacilli</taxon>
        <taxon>Lactobacillales</taxon>
        <taxon>Lactobacillaceae</taxon>
        <taxon>Limosilactobacillus</taxon>
    </lineage>
</organism>
<keyword evidence="6 8" id="KW-1133">Transmembrane helix</keyword>
<feature type="transmembrane region" description="Helical" evidence="8">
    <location>
        <begin position="409"/>
        <end position="430"/>
    </location>
</feature>
<keyword evidence="7 8" id="KW-0472">Membrane</keyword>
<evidence type="ECO:0000313" key="11">
    <source>
        <dbReference type="Proteomes" id="UP000003419"/>
    </source>
</evidence>
<evidence type="ECO:0000256" key="3">
    <source>
        <dbReference type="ARBA" id="ARBA00022475"/>
    </source>
</evidence>
<evidence type="ECO:0000259" key="9">
    <source>
        <dbReference type="Pfam" id="PF00324"/>
    </source>
</evidence>
<dbReference type="GO" id="GO:0005886">
    <property type="term" value="C:plasma membrane"/>
    <property type="evidence" value="ECO:0007669"/>
    <property type="project" value="UniProtKB-SubCell"/>
</dbReference>
<sequence length="463" mass="50635">MIHMKKSAPELNRSMTAGQMEMISLGGAIGVGLFMGSTSTIKWTGPSVILAYAFVGLILYIVMRALGEMIYINPGTGSFADYATEYVHPVAGYLAKWANVFEYIVVGMSEVVAATEYLKYWWPHLHTWVAGIVIIIFLVLANLASAKAYGSLEFWFAMIKVITIIFMILLGFMIIFFGFGNGGHPTGFSNLWSHGGFFTGGWSGFFFSMSIIVGSYEGIELLGISAGEVANPQKAIVKSVKSVLFRILIFYVGAIFVIVTIYPWNELSSVGSPFVSTFAKVGITAAASIINFVVLTAALSGANSGIYSSSRMLFKLSHEGDAPKIFGRLSKRIVPDAAILGISGGILIGFIIDMISATYSHSTADMFVVVFSSSVLPGMIPWFVILLAELRFRRNNKDLMVDHPFKLPLYPFSNYFAFLMLIVIVIFMFINPDTRISVIVGAAVLILAVTVYLVRHGFKNEKA</sequence>
<proteinExistence type="predicted"/>
<feature type="transmembrane region" description="Helical" evidence="8">
    <location>
        <begin position="191"/>
        <end position="213"/>
    </location>
</feature>
<dbReference type="PANTHER" id="PTHR43495:SF6">
    <property type="entry name" value="THREONINE_SERINE TRANSPORTER YBXG-RELATED"/>
    <property type="match status" value="1"/>
</dbReference>
<dbReference type="FunFam" id="1.20.1740.10:FF:000001">
    <property type="entry name" value="Amino acid permease"/>
    <property type="match status" value="1"/>
</dbReference>
<feature type="transmembrane region" description="Helical" evidence="8">
    <location>
        <begin position="243"/>
        <end position="262"/>
    </location>
</feature>
<evidence type="ECO:0000313" key="10">
    <source>
        <dbReference type="EMBL" id="EEI65009.1"/>
    </source>
</evidence>
<evidence type="ECO:0000256" key="2">
    <source>
        <dbReference type="ARBA" id="ARBA00022448"/>
    </source>
</evidence>
<dbReference type="InterPro" id="IPR004840">
    <property type="entry name" value="Amino_acid_permease_CS"/>
</dbReference>
<dbReference type="PANTHER" id="PTHR43495">
    <property type="entry name" value="GABA PERMEASE"/>
    <property type="match status" value="1"/>
</dbReference>